<dbReference type="Proteomes" id="UP000719412">
    <property type="component" value="Unassembled WGS sequence"/>
</dbReference>
<dbReference type="AlphaFoldDB" id="A0A8J6LHV2"/>
<name>A0A8J6LHV2_TENMO</name>
<protein>
    <submittedName>
        <fullName evidence="1">Uncharacterized protein</fullName>
    </submittedName>
</protein>
<accession>A0A8J6LHV2</accession>
<dbReference type="InterPro" id="IPR003961">
    <property type="entry name" value="FN3_dom"/>
</dbReference>
<dbReference type="Gene3D" id="2.60.40.10">
    <property type="entry name" value="Immunoglobulins"/>
    <property type="match status" value="1"/>
</dbReference>
<dbReference type="InterPro" id="IPR036116">
    <property type="entry name" value="FN3_sf"/>
</dbReference>
<reference evidence="1" key="1">
    <citation type="journal article" date="2020" name="J Insects Food Feed">
        <title>The yellow mealworm (Tenebrio molitor) genome: a resource for the emerging insects as food and feed industry.</title>
        <authorList>
            <person name="Eriksson T."/>
            <person name="Andere A."/>
            <person name="Kelstrup H."/>
            <person name="Emery V."/>
            <person name="Picard C."/>
        </authorList>
    </citation>
    <scope>NUCLEOTIDE SEQUENCE</scope>
    <source>
        <strain evidence="1">Stoneville</strain>
        <tissue evidence="1">Whole head</tissue>
    </source>
</reference>
<evidence type="ECO:0000313" key="2">
    <source>
        <dbReference type="Proteomes" id="UP000719412"/>
    </source>
</evidence>
<sequence>MRKYGSDNLNAVNQRERKPDALSNCTILNQTAESLHVECTEGFDGGLQQEFIMEVYDTQTRKLVSNVTSKNPIFTVGGLESGLGFDVGLYASNKKGRSDVSHLHAFTLKSAEKHTVVKPSKPLPPENCTLVHQSQFYLRIKCQVAEKKRDVRNTYVLQVFHADSRILIGTATSQTPDDIIFKNMPQRCDDLLLFVRTKDAASIMSDANIIYAPKNTQIRTGGKTLERGSLIKYEGCSVMLCSNNRLP</sequence>
<dbReference type="PANTHER" id="PTHR23278">
    <property type="entry name" value="SIDESTEP PROTEIN"/>
    <property type="match status" value="1"/>
</dbReference>
<organism evidence="1 2">
    <name type="scientific">Tenebrio molitor</name>
    <name type="common">Yellow mealworm beetle</name>
    <dbReference type="NCBI Taxonomy" id="7067"/>
    <lineage>
        <taxon>Eukaryota</taxon>
        <taxon>Metazoa</taxon>
        <taxon>Ecdysozoa</taxon>
        <taxon>Arthropoda</taxon>
        <taxon>Hexapoda</taxon>
        <taxon>Insecta</taxon>
        <taxon>Pterygota</taxon>
        <taxon>Neoptera</taxon>
        <taxon>Endopterygota</taxon>
        <taxon>Coleoptera</taxon>
        <taxon>Polyphaga</taxon>
        <taxon>Cucujiformia</taxon>
        <taxon>Tenebrionidae</taxon>
        <taxon>Tenebrio</taxon>
    </lineage>
</organism>
<dbReference type="SUPFAM" id="SSF49265">
    <property type="entry name" value="Fibronectin type III"/>
    <property type="match status" value="1"/>
</dbReference>
<evidence type="ECO:0000313" key="1">
    <source>
        <dbReference type="EMBL" id="KAH0819412.1"/>
    </source>
</evidence>
<gene>
    <name evidence="1" type="ORF">GEV33_003379</name>
</gene>
<dbReference type="PANTHER" id="PTHR23278:SF30">
    <property type="entry name" value="SIDESTEP VIII, ISOFORM B"/>
    <property type="match status" value="1"/>
</dbReference>
<proteinExistence type="predicted"/>
<reference evidence="1" key="2">
    <citation type="submission" date="2021-08" db="EMBL/GenBank/DDBJ databases">
        <authorList>
            <person name="Eriksson T."/>
        </authorList>
    </citation>
    <scope>NUCLEOTIDE SEQUENCE</scope>
    <source>
        <strain evidence="1">Stoneville</strain>
        <tissue evidence="1">Whole head</tissue>
    </source>
</reference>
<keyword evidence="2" id="KW-1185">Reference proteome</keyword>
<comment type="caution">
    <text evidence="1">The sequence shown here is derived from an EMBL/GenBank/DDBJ whole genome shotgun (WGS) entry which is preliminary data.</text>
</comment>
<dbReference type="InterPro" id="IPR013783">
    <property type="entry name" value="Ig-like_fold"/>
</dbReference>
<dbReference type="EMBL" id="JABDTM020014652">
    <property type="protein sequence ID" value="KAH0819412.1"/>
    <property type="molecule type" value="Genomic_DNA"/>
</dbReference>
<dbReference type="CDD" id="cd00063">
    <property type="entry name" value="FN3"/>
    <property type="match status" value="1"/>
</dbReference>